<feature type="domain" description="Secretion system C-terminal sorting" evidence="2">
    <location>
        <begin position="165"/>
        <end position="231"/>
    </location>
</feature>
<comment type="caution">
    <text evidence="3">The sequence shown here is derived from an EMBL/GenBank/DDBJ whole genome shotgun (WGS) entry which is preliminary data.</text>
</comment>
<name>A0A2S7SZ76_9BACT</name>
<dbReference type="EMBL" id="PPSL01000002">
    <property type="protein sequence ID" value="PQJ11917.1"/>
    <property type="molecule type" value="Genomic_DNA"/>
</dbReference>
<dbReference type="InterPro" id="IPR026444">
    <property type="entry name" value="Secre_tail"/>
</dbReference>
<keyword evidence="1" id="KW-0732">Signal</keyword>
<dbReference type="NCBIfam" id="TIGR04183">
    <property type="entry name" value="Por_Secre_tail"/>
    <property type="match status" value="1"/>
</dbReference>
<accession>A0A2S7SZ76</accession>
<dbReference type="OrthoDB" id="1288696at2"/>
<dbReference type="Pfam" id="PF18962">
    <property type="entry name" value="Por_Secre_tail"/>
    <property type="match status" value="1"/>
</dbReference>
<evidence type="ECO:0000313" key="3">
    <source>
        <dbReference type="EMBL" id="PQJ11917.1"/>
    </source>
</evidence>
<organism evidence="3 4">
    <name type="scientific">Flavipsychrobacter stenotrophus</name>
    <dbReference type="NCBI Taxonomy" id="2077091"/>
    <lineage>
        <taxon>Bacteria</taxon>
        <taxon>Pseudomonadati</taxon>
        <taxon>Bacteroidota</taxon>
        <taxon>Chitinophagia</taxon>
        <taxon>Chitinophagales</taxon>
        <taxon>Chitinophagaceae</taxon>
        <taxon>Flavipsychrobacter</taxon>
    </lineage>
</organism>
<protein>
    <recommendedName>
        <fullName evidence="2">Secretion system C-terminal sorting domain-containing protein</fullName>
    </recommendedName>
</protein>
<dbReference type="Proteomes" id="UP000239872">
    <property type="component" value="Unassembled WGS sequence"/>
</dbReference>
<evidence type="ECO:0000313" key="4">
    <source>
        <dbReference type="Proteomes" id="UP000239872"/>
    </source>
</evidence>
<dbReference type="RefSeq" id="WP_105038797.1">
    <property type="nucleotide sequence ID" value="NZ_PPSL01000002.1"/>
</dbReference>
<dbReference type="AlphaFoldDB" id="A0A2S7SZ76"/>
<gene>
    <name evidence="3" type="ORF">CJD36_008985</name>
</gene>
<reference evidence="3 4" key="1">
    <citation type="submission" date="2018-01" db="EMBL/GenBank/DDBJ databases">
        <title>A novel member of the phylum Bacteroidetes isolated from glacier ice.</title>
        <authorList>
            <person name="Liu Q."/>
            <person name="Xin Y.-H."/>
        </authorList>
    </citation>
    <scope>NUCLEOTIDE SEQUENCE [LARGE SCALE GENOMIC DNA]</scope>
    <source>
        <strain evidence="3 4">RB1R16</strain>
    </source>
</reference>
<keyword evidence="4" id="KW-1185">Reference proteome</keyword>
<proteinExistence type="predicted"/>
<sequence>MKRLIITLCILTCSILSSTAYAQSFTTTYDTVFFDGSGAGNVSIHNNITPTAGEVTLNWNVVSTNFPSDWVANCGMCDTSNCYNLSFLTPSGILRTCGYSPTSANHDFHLLFNGAAPGMTSMGNYYVRVKIVDPVAMDSAYSTFVVSRSPVNVNTVSKAGEEVALYPNPATTEINLVYNGGADIKTVANYNIIGKVMAVYKLNGNSANMSLDNIPGGIYFARLMDGQGQLVATRKFTRQ</sequence>
<feature type="chain" id="PRO_5015412920" description="Secretion system C-terminal sorting domain-containing protein" evidence="1">
    <location>
        <begin position="23"/>
        <end position="239"/>
    </location>
</feature>
<evidence type="ECO:0000259" key="2">
    <source>
        <dbReference type="Pfam" id="PF18962"/>
    </source>
</evidence>
<evidence type="ECO:0000256" key="1">
    <source>
        <dbReference type="SAM" id="SignalP"/>
    </source>
</evidence>
<feature type="signal peptide" evidence="1">
    <location>
        <begin position="1"/>
        <end position="22"/>
    </location>
</feature>